<protein>
    <submittedName>
        <fullName evidence="1">Uncharacterized protein</fullName>
    </submittedName>
</protein>
<proteinExistence type="predicted"/>
<name>A0ACB6RX97_9PLEO</name>
<evidence type="ECO:0000313" key="1">
    <source>
        <dbReference type="EMBL" id="KAF2625763.1"/>
    </source>
</evidence>
<keyword evidence="2" id="KW-1185">Reference proteome</keyword>
<dbReference type="Proteomes" id="UP000799754">
    <property type="component" value="Unassembled WGS sequence"/>
</dbReference>
<gene>
    <name evidence="1" type="ORF">BU25DRAFT_110798</name>
</gene>
<reference evidence="1" key="1">
    <citation type="journal article" date="2020" name="Stud. Mycol.">
        <title>101 Dothideomycetes genomes: a test case for predicting lifestyles and emergence of pathogens.</title>
        <authorList>
            <person name="Haridas S."/>
            <person name="Albert R."/>
            <person name="Binder M."/>
            <person name="Bloem J."/>
            <person name="Labutti K."/>
            <person name="Salamov A."/>
            <person name="Andreopoulos B."/>
            <person name="Baker S."/>
            <person name="Barry K."/>
            <person name="Bills G."/>
            <person name="Bluhm B."/>
            <person name="Cannon C."/>
            <person name="Castanera R."/>
            <person name="Culley D."/>
            <person name="Daum C."/>
            <person name="Ezra D."/>
            <person name="Gonzalez J."/>
            <person name="Henrissat B."/>
            <person name="Kuo A."/>
            <person name="Liang C."/>
            <person name="Lipzen A."/>
            <person name="Lutzoni F."/>
            <person name="Magnuson J."/>
            <person name="Mondo S."/>
            <person name="Nolan M."/>
            <person name="Ohm R."/>
            <person name="Pangilinan J."/>
            <person name="Park H.-J."/>
            <person name="Ramirez L."/>
            <person name="Alfaro M."/>
            <person name="Sun H."/>
            <person name="Tritt A."/>
            <person name="Yoshinaga Y."/>
            <person name="Zwiers L.-H."/>
            <person name="Turgeon B."/>
            <person name="Goodwin S."/>
            <person name="Spatafora J."/>
            <person name="Crous P."/>
            <person name="Grigoriev I."/>
        </authorList>
    </citation>
    <scope>NUCLEOTIDE SEQUENCE</scope>
    <source>
        <strain evidence="1">CBS 525.71</strain>
    </source>
</reference>
<organism evidence="1 2">
    <name type="scientific">Macroventuria anomochaeta</name>
    <dbReference type="NCBI Taxonomy" id="301207"/>
    <lineage>
        <taxon>Eukaryota</taxon>
        <taxon>Fungi</taxon>
        <taxon>Dikarya</taxon>
        <taxon>Ascomycota</taxon>
        <taxon>Pezizomycotina</taxon>
        <taxon>Dothideomycetes</taxon>
        <taxon>Pleosporomycetidae</taxon>
        <taxon>Pleosporales</taxon>
        <taxon>Pleosporineae</taxon>
        <taxon>Didymellaceae</taxon>
        <taxon>Macroventuria</taxon>
    </lineage>
</organism>
<comment type="caution">
    <text evidence="1">The sequence shown here is derived from an EMBL/GenBank/DDBJ whole genome shotgun (WGS) entry which is preliminary data.</text>
</comment>
<accession>A0ACB6RX97</accession>
<evidence type="ECO:0000313" key="2">
    <source>
        <dbReference type="Proteomes" id="UP000799754"/>
    </source>
</evidence>
<sequence length="146" mass="16744">MHTQARPPQVLWLLKRLLIVHCSFRPCDLVCCQYLVNEQPRGHHIQFGDIPISRCNTWVAGRESFIFRVSFPSINRCRYNRCPTSRVSNVCFTAFTSLRVSTELSLDVSASRPSARMALLFSLRTTRTRNVSTVNIFTFSTRSVST</sequence>
<dbReference type="EMBL" id="MU006724">
    <property type="protein sequence ID" value="KAF2625763.1"/>
    <property type="molecule type" value="Genomic_DNA"/>
</dbReference>